<name>X1L330_9ZZZZ</name>
<reference evidence="1" key="1">
    <citation type="journal article" date="2014" name="Front. Microbiol.">
        <title>High frequency of phylogenetically diverse reductive dehalogenase-homologous genes in deep subseafloor sedimentary metagenomes.</title>
        <authorList>
            <person name="Kawai M."/>
            <person name="Futagami T."/>
            <person name="Toyoda A."/>
            <person name="Takaki Y."/>
            <person name="Nishi S."/>
            <person name="Hori S."/>
            <person name="Arai W."/>
            <person name="Tsubouchi T."/>
            <person name="Morono Y."/>
            <person name="Uchiyama I."/>
            <person name="Ito T."/>
            <person name="Fujiyama A."/>
            <person name="Inagaki F."/>
            <person name="Takami H."/>
        </authorList>
    </citation>
    <scope>NUCLEOTIDE SEQUENCE</scope>
    <source>
        <strain evidence="1">Expedition CK06-06</strain>
    </source>
</reference>
<comment type="caution">
    <text evidence="1">The sequence shown here is derived from an EMBL/GenBank/DDBJ whole genome shotgun (WGS) entry which is preliminary data.</text>
</comment>
<gene>
    <name evidence="1" type="ORF">S06H3_04986</name>
</gene>
<proteinExistence type="predicted"/>
<accession>X1L330</accession>
<organism evidence="1">
    <name type="scientific">marine sediment metagenome</name>
    <dbReference type="NCBI Taxonomy" id="412755"/>
    <lineage>
        <taxon>unclassified sequences</taxon>
        <taxon>metagenomes</taxon>
        <taxon>ecological metagenomes</taxon>
    </lineage>
</organism>
<dbReference type="AlphaFoldDB" id="X1L330"/>
<dbReference type="EMBL" id="BARV01001803">
    <property type="protein sequence ID" value="GAI00296.1"/>
    <property type="molecule type" value="Genomic_DNA"/>
</dbReference>
<protein>
    <submittedName>
        <fullName evidence="1">Uncharacterized protein</fullName>
    </submittedName>
</protein>
<evidence type="ECO:0000313" key="1">
    <source>
        <dbReference type="EMBL" id="GAI00296.1"/>
    </source>
</evidence>
<sequence>QKNSATFNYDVLLRDVSTNDEAVFFTITNWHE</sequence>
<feature type="non-terminal residue" evidence="1">
    <location>
        <position position="1"/>
    </location>
</feature>